<dbReference type="PANTHER" id="PTHR21043:SF0">
    <property type="entry name" value="MITOCHONDRIAL ASSEMBLY OF RIBOSOMAL LARGE SUBUNIT PROTEIN 1"/>
    <property type="match status" value="1"/>
</dbReference>
<keyword evidence="2" id="KW-0963">Cytoplasm</keyword>
<evidence type="ECO:0000313" key="4">
    <source>
        <dbReference type="Proteomes" id="UP000002019"/>
    </source>
</evidence>
<reference evidence="3 4" key="1">
    <citation type="journal article" date="2008" name="J. Bacteriol.">
        <title>'Candidatus Cloacamonas acidaminovorans': genome sequence reconstruction provides a first glimpse of a new bacterial division.</title>
        <authorList>
            <person name="Pelletier E."/>
            <person name="Kreimeyer A."/>
            <person name="Bocs S."/>
            <person name="Rouy Z."/>
            <person name="Gyapay G."/>
            <person name="Chouari R."/>
            <person name="Riviere D."/>
            <person name="Ganesan A."/>
            <person name="Daegelen P."/>
            <person name="Sghir A."/>
            <person name="Cohen G.N."/>
            <person name="Medigue C."/>
            <person name="Weissenbach J."/>
            <person name="Le Paslier D."/>
        </authorList>
    </citation>
    <scope>NUCLEOTIDE SEQUENCE [LARGE SCALE GENOMIC DNA]</scope>
    <source>
        <strain evidence="4">Evry</strain>
    </source>
</reference>
<dbReference type="KEGG" id="caci:CLOAM0360"/>
<dbReference type="SUPFAM" id="SSF81301">
    <property type="entry name" value="Nucleotidyltransferase"/>
    <property type="match status" value="1"/>
</dbReference>
<evidence type="ECO:0000313" key="3">
    <source>
        <dbReference type="EMBL" id="CAO80265.1"/>
    </source>
</evidence>
<dbReference type="STRING" id="459349.CLOAM0360"/>
<dbReference type="Proteomes" id="UP000002019">
    <property type="component" value="Chromosome"/>
</dbReference>
<dbReference type="Gene3D" id="3.30.460.10">
    <property type="entry name" value="Beta Polymerase, domain 2"/>
    <property type="match status" value="1"/>
</dbReference>
<comment type="function">
    <text evidence="2">Functions as a ribosomal silencing factor. Interacts with ribosomal protein uL14 (rplN), blocking formation of intersubunit bridge B8. Prevents association of the 30S and 50S ribosomal subunits and the formation of functional ribosomes, thus repressing translation.</text>
</comment>
<dbReference type="GO" id="GO:0005737">
    <property type="term" value="C:cytoplasm"/>
    <property type="evidence" value="ECO:0007669"/>
    <property type="project" value="UniProtKB-SubCell"/>
</dbReference>
<dbReference type="OrthoDB" id="9793681at2"/>
<keyword evidence="2" id="KW-0678">Repressor</keyword>
<dbReference type="InterPro" id="IPR004394">
    <property type="entry name" value="Iojap/RsfS/C7orf30"/>
</dbReference>
<sequence>MLAEYISLEVIIGWLKEKKAENIRIYDVQEKCDYTDIVVVCEGSADVHNKAIANYIVEMAKKNNLRILSKEGIDYGHWVLLDIGDLIVHIFLPETRDYYNIDELLAKIAKRPVQENER</sequence>
<name>B0VG47_CLOAI</name>
<evidence type="ECO:0000256" key="1">
    <source>
        <dbReference type="ARBA" id="ARBA00010574"/>
    </source>
</evidence>
<dbReference type="AlphaFoldDB" id="B0VG47"/>
<dbReference type="eggNOG" id="COG0799">
    <property type="taxonomic scope" value="Bacteria"/>
</dbReference>
<dbReference type="GO" id="GO:0017148">
    <property type="term" value="P:negative regulation of translation"/>
    <property type="evidence" value="ECO:0007669"/>
    <property type="project" value="UniProtKB-UniRule"/>
</dbReference>
<keyword evidence="4" id="KW-1185">Reference proteome</keyword>
<dbReference type="RefSeq" id="WP_015424126.1">
    <property type="nucleotide sequence ID" value="NC_020449.1"/>
</dbReference>
<dbReference type="PANTHER" id="PTHR21043">
    <property type="entry name" value="IOJAP SUPERFAMILY ORTHOLOG"/>
    <property type="match status" value="1"/>
</dbReference>
<dbReference type="GO" id="GO:0042256">
    <property type="term" value="P:cytosolic ribosome assembly"/>
    <property type="evidence" value="ECO:0007669"/>
    <property type="project" value="UniProtKB-UniRule"/>
</dbReference>
<dbReference type="Pfam" id="PF02410">
    <property type="entry name" value="RsfS"/>
    <property type="match status" value="1"/>
</dbReference>
<proteinExistence type="inferred from homology"/>
<keyword evidence="2" id="KW-0810">Translation regulation</keyword>
<evidence type="ECO:0000256" key="2">
    <source>
        <dbReference type="HAMAP-Rule" id="MF_01477"/>
    </source>
</evidence>
<comment type="subunit">
    <text evidence="2">Interacts with ribosomal protein uL14 (rplN).</text>
</comment>
<protein>
    <recommendedName>
        <fullName evidence="2">Ribosomal silencing factor RsfS</fullName>
    </recommendedName>
</protein>
<dbReference type="GO" id="GO:0043023">
    <property type="term" value="F:ribosomal large subunit binding"/>
    <property type="evidence" value="ECO:0007669"/>
    <property type="project" value="TreeGrafter"/>
</dbReference>
<organism evidence="3 4">
    <name type="scientific">Cloacimonas acidaminovorans (strain Evry)</name>
    <dbReference type="NCBI Taxonomy" id="459349"/>
    <lineage>
        <taxon>Bacteria</taxon>
        <taxon>Pseudomonadati</taxon>
        <taxon>Candidatus Cloacimonadota</taxon>
        <taxon>Candidatus Cloacimonadia</taxon>
        <taxon>Candidatus Cloacimonadales</taxon>
        <taxon>Candidatus Cloacimonadaceae</taxon>
        <taxon>Candidatus Cloacimonas</taxon>
    </lineage>
</organism>
<dbReference type="NCBIfam" id="TIGR00090">
    <property type="entry name" value="rsfS_iojap_ybeB"/>
    <property type="match status" value="1"/>
</dbReference>
<dbReference type="HOGENOM" id="CLU_092688_6_1_0"/>
<dbReference type="HAMAP" id="MF_01477">
    <property type="entry name" value="Iojap_RsfS"/>
    <property type="match status" value="1"/>
</dbReference>
<dbReference type="GO" id="GO:0090071">
    <property type="term" value="P:negative regulation of ribosome biogenesis"/>
    <property type="evidence" value="ECO:0007669"/>
    <property type="project" value="UniProtKB-UniRule"/>
</dbReference>
<comment type="similarity">
    <text evidence="1 2">Belongs to the Iojap/RsfS family.</text>
</comment>
<comment type="subcellular location">
    <subcellularLocation>
        <location evidence="2">Cytoplasm</location>
    </subcellularLocation>
</comment>
<accession>B0VG47</accession>
<dbReference type="InterPro" id="IPR043519">
    <property type="entry name" value="NT_sf"/>
</dbReference>
<gene>
    <name evidence="2" type="primary">rsfS</name>
    <name evidence="3" type="ordered locus">CLOAM0360</name>
</gene>
<dbReference type="EMBL" id="CU466930">
    <property type="protein sequence ID" value="CAO80265.1"/>
    <property type="molecule type" value="Genomic_DNA"/>
</dbReference>